<keyword evidence="2" id="KW-1185">Reference proteome</keyword>
<dbReference type="EMBL" id="LBBT01000170">
    <property type="protein sequence ID" value="KKY01596.1"/>
    <property type="molecule type" value="Genomic_DNA"/>
</dbReference>
<organism evidence="1 2">
    <name type="scientific">Paraclostridium benzoelyticum</name>
    <dbReference type="NCBI Taxonomy" id="1629550"/>
    <lineage>
        <taxon>Bacteria</taxon>
        <taxon>Bacillati</taxon>
        <taxon>Bacillota</taxon>
        <taxon>Clostridia</taxon>
        <taxon>Peptostreptococcales</taxon>
        <taxon>Peptostreptococcaceae</taxon>
        <taxon>Paraclostridium</taxon>
    </lineage>
</organism>
<evidence type="ECO:0000313" key="1">
    <source>
        <dbReference type="EMBL" id="KKY01596.1"/>
    </source>
</evidence>
<comment type="caution">
    <text evidence="1">The sequence shown here is derived from an EMBL/GenBank/DDBJ whole genome shotgun (WGS) entry which is preliminary data.</text>
</comment>
<evidence type="ECO:0000313" key="2">
    <source>
        <dbReference type="Proteomes" id="UP000034407"/>
    </source>
</evidence>
<accession>A0A0M3DHI4</accession>
<reference evidence="1 2" key="1">
    <citation type="submission" date="2015-04" db="EMBL/GenBank/DDBJ databases">
        <title>Microcin producing Clostridium sp. JC272T.</title>
        <authorList>
            <person name="Jyothsna T."/>
            <person name="Sasikala C."/>
            <person name="Ramana C."/>
        </authorList>
    </citation>
    <scope>NUCLEOTIDE SEQUENCE [LARGE SCALE GENOMIC DNA]</scope>
    <source>
        <strain evidence="1 2">JC272</strain>
    </source>
</reference>
<dbReference type="RefSeq" id="WP_046822756.1">
    <property type="nucleotide sequence ID" value="NZ_JBCLWQ010000002.1"/>
</dbReference>
<dbReference type="OrthoDB" id="1756201at2"/>
<sequence length="78" mass="9092">MEYTKQQIQEIQAKMIDILEENGEMRFGKLAKMLIHSGMAESSFIVQKILKRGCTEYKEFDGNELFVTPKTGFWKLVD</sequence>
<dbReference type="PATRIC" id="fig|1629550.3.peg.1006"/>
<proteinExistence type="predicted"/>
<name>A0A0M3DHI4_9FIRM</name>
<protein>
    <submittedName>
        <fullName evidence="1">Uncharacterized protein</fullName>
    </submittedName>
</protein>
<dbReference type="AlphaFoldDB" id="A0A0M3DHI4"/>
<gene>
    <name evidence="1" type="ORF">VN21_07840</name>
</gene>
<dbReference type="Proteomes" id="UP000034407">
    <property type="component" value="Unassembled WGS sequence"/>
</dbReference>